<feature type="region of interest" description="Disordered" evidence="11">
    <location>
        <begin position="511"/>
        <end position="559"/>
    </location>
</feature>
<dbReference type="PROSITE" id="PS50103">
    <property type="entry name" value="ZF_C3H1"/>
    <property type="match status" value="1"/>
</dbReference>
<keyword evidence="6 10" id="KW-0863">Zinc-finger</keyword>
<feature type="compositionally biased region" description="Polar residues" evidence="11">
    <location>
        <begin position="862"/>
        <end position="871"/>
    </location>
</feature>
<proteinExistence type="inferred from homology"/>
<dbReference type="GO" id="GO:0005634">
    <property type="term" value="C:nucleus"/>
    <property type="evidence" value="ECO:0007669"/>
    <property type="project" value="TreeGrafter"/>
</dbReference>
<feature type="region of interest" description="Disordered" evidence="11">
    <location>
        <begin position="610"/>
        <end position="634"/>
    </location>
</feature>
<dbReference type="Pfam" id="PF11977">
    <property type="entry name" value="RNase_Zc3h12a"/>
    <property type="match status" value="1"/>
</dbReference>
<feature type="compositionally biased region" description="Polar residues" evidence="11">
    <location>
        <begin position="700"/>
        <end position="712"/>
    </location>
</feature>
<evidence type="ECO:0000256" key="1">
    <source>
        <dbReference type="ARBA" id="ARBA00001946"/>
    </source>
</evidence>
<feature type="region of interest" description="Disordered" evidence="11">
    <location>
        <begin position="804"/>
        <end position="871"/>
    </location>
</feature>
<dbReference type="GO" id="GO:0036464">
    <property type="term" value="C:cytoplasmic ribonucleoprotein granule"/>
    <property type="evidence" value="ECO:0007669"/>
    <property type="project" value="TreeGrafter"/>
</dbReference>
<keyword evidence="9" id="KW-0460">Magnesium</keyword>
<evidence type="ECO:0000256" key="8">
    <source>
        <dbReference type="ARBA" id="ARBA00022833"/>
    </source>
</evidence>
<feature type="region of interest" description="Disordered" evidence="11">
    <location>
        <begin position="217"/>
        <end position="237"/>
    </location>
</feature>
<feature type="compositionally biased region" description="Basic residues" evidence="11">
    <location>
        <begin position="548"/>
        <end position="557"/>
    </location>
</feature>
<feature type="compositionally biased region" description="Basic and acidic residues" evidence="11">
    <location>
        <begin position="689"/>
        <end position="699"/>
    </location>
</feature>
<keyword evidence="8 10" id="KW-0862">Zinc</keyword>
<comment type="caution">
    <text evidence="13">The sequence shown here is derived from an EMBL/GenBank/DDBJ whole genome shotgun (WGS) entry which is preliminary data.</text>
</comment>
<evidence type="ECO:0000256" key="7">
    <source>
        <dbReference type="ARBA" id="ARBA00022801"/>
    </source>
</evidence>
<evidence type="ECO:0000256" key="9">
    <source>
        <dbReference type="ARBA" id="ARBA00022842"/>
    </source>
</evidence>
<keyword evidence="4 10" id="KW-0479">Metal-binding</keyword>
<dbReference type="Proteomes" id="UP001347796">
    <property type="component" value="Unassembled WGS sequence"/>
</dbReference>
<keyword evidence="5" id="KW-0255">Endonuclease</keyword>
<comment type="similarity">
    <text evidence="2">Belongs to the ZC3H12 family.</text>
</comment>
<feature type="region of interest" description="Disordered" evidence="11">
    <location>
        <begin position="689"/>
        <end position="724"/>
    </location>
</feature>
<dbReference type="Pfam" id="PF18039">
    <property type="entry name" value="UBA_6"/>
    <property type="match status" value="1"/>
</dbReference>
<dbReference type="GO" id="GO:0008270">
    <property type="term" value="F:zinc ion binding"/>
    <property type="evidence" value="ECO:0007669"/>
    <property type="project" value="UniProtKB-KW"/>
</dbReference>
<dbReference type="PANTHER" id="PTHR12876">
    <property type="entry name" value="N4BP1-RELATED"/>
    <property type="match status" value="1"/>
</dbReference>
<feature type="domain" description="C3H1-type" evidence="12">
    <location>
        <begin position="490"/>
        <end position="515"/>
    </location>
</feature>
<feature type="compositionally biased region" description="Basic and acidic residues" evidence="11">
    <location>
        <begin position="713"/>
        <end position="723"/>
    </location>
</feature>
<feature type="region of interest" description="Disordered" evidence="11">
    <location>
        <begin position="927"/>
        <end position="948"/>
    </location>
</feature>
<dbReference type="GO" id="GO:0004521">
    <property type="term" value="F:RNA endonuclease activity"/>
    <property type="evidence" value="ECO:0007669"/>
    <property type="project" value="TreeGrafter"/>
</dbReference>
<dbReference type="GO" id="GO:0016787">
    <property type="term" value="F:hydrolase activity"/>
    <property type="evidence" value="ECO:0007669"/>
    <property type="project" value="UniProtKB-KW"/>
</dbReference>
<evidence type="ECO:0000256" key="6">
    <source>
        <dbReference type="ARBA" id="ARBA00022771"/>
    </source>
</evidence>
<reference evidence="13 14" key="1">
    <citation type="submission" date="2024-01" db="EMBL/GenBank/DDBJ databases">
        <title>The genome of the rayed Mediterranean limpet Patella caerulea (Linnaeus, 1758).</title>
        <authorList>
            <person name="Anh-Thu Weber A."/>
            <person name="Halstead-Nussloch G."/>
        </authorList>
    </citation>
    <scope>NUCLEOTIDE SEQUENCE [LARGE SCALE GENOMIC DNA]</scope>
    <source>
        <strain evidence="13">AATW-2023a</strain>
        <tissue evidence="13">Whole specimen</tissue>
    </source>
</reference>
<evidence type="ECO:0000313" key="14">
    <source>
        <dbReference type="Proteomes" id="UP001347796"/>
    </source>
</evidence>
<evidence type="ECO:0000256" key="10">
    <source>
        <dbReference type="PROSITE-ProRule" id="PRU00723"/>
    </source>
</evidence>
<sequence>MAEDDFFVKGSKVGIVEATKERVLHLFQVDLCVKKVIPDNDNAKVHLSSTSISQENIKKAQTYLQAALDTGDDFVKEKVKLKQQEFNMVLNEYDNIERLTQVVLTNCKDTEEICIKGCIKNVFEARKRIKAMANKCSFSETTLNLGVQDHLVETFRKMNSDLRITDNNNVVTSVPHLTSDSLSARGRDPSSFAVEENLETDSSCAFVSYIYPPDPLTQSNSSSSSLETESERILSDPENSAHIEKALKLGYSDHQIVAVLKKLGVTAASVDPNTLLTELIKQGAMSPEVSGSEFLLKSNDDNSSAGGDMINDSMVDACDADDVDNLRHIVIDGSNVAMSHGNKEVFSCRGIQLAVEYFRARGHKKITVFVPQWRKESSRPDAQIKDQEIMKQLEKERVLVFTPSRRVGGRRIVCYDDRYVLDVAHSNNGIVVSNDNYRDLYNEKPQYKKVAEEQLLQYVFVDDQFMPPEDPLGKHGPTLDNFLRITPIVSEPSQPCPYGKKCTYGNKCRFSHPERGNRPHRSVTELLSEQSSQKLKDRAVKMEEKKKKEIIRKKQSLRRTQSMFPEEHASIERKVSLPNQGIEEDQPYTKASETDYNDMLNKHRLKLEDAERKSREASPVPKVAVQPAPPQTYKDSMCIGSEGGYVRELEPVTATLPPPTLAQATNNNSEQPLPDHLILAKKLSDDAQDRPTKFFDSDKNQSSPVSSTQWPRNTEDHSRHSQEQIHISQYGYPGSGMPPSEFGVCKSGPASIMRLDPVSNYEDQCKSYPFSERDQRYHQLASGWTGNQLTQAEHLTLTMKQSCPEHVPRPATAGQGAGNMMRQNSTSDPQLNSRGQGDILSSRGASSMMYRTHGSNPPVPINRSTSIHGSSFPQQHVQYNRQTSELPYTLNQYYPPTQYTQQHPAQYTQQQHHLTQYTQQHPVQYTQQQHPVQYTQQQHPGHYTTQQHRGQYTQPQQHPVQYTHFNCMNSPVPVGQMQPVWSPNQIMPQQQLIPQYVGNYQPPLQPPNQPSNPIPLTADIKPTDPRYSIYYHLLGLFDETKVKAAMNAHPNETNPQILVHYIADLQ</sequence>
<name>A0AAN8K8I6_PATCE</name>
<dbReference type="FunFam" id="3.40.50.11980:FF:000001">
    <property type="entry name" value="ZC3H12A isoform 1"/>
    <property type="match status" value="1"/>
</dbReference>
<dbReference type="InterPro" id="IPR051101">
    <property type="entry name" value="ZC3H12/N4BP1_RNase_Reg"/>
</dbReference>
<dbReference type="InterPro" id="IPR000571">
    <property type="entry name" value="Znf_CCCH"/>
</dbReference>
<evidence type="ECO:0000256" key="3">
    <source>
        <dbReference type="ARBA" id="ARBA00022722"/>
    </source>
</evidence>
<evidence type="ECO:0000313" key="13">
    <source>
        <dbReference type="EMBL" id="KAK6187628.1"/>
    </source>
</evidence>
<organism evidence="13 14">
    <name type="scientific">Patella caerulea</name>
    <name type="common">Rayed Mediterranean limpet</name>
    <dbReference type="NCBI Taxonomy" id="87958"/>
    <lineage>
        <taxon>Eukaryota</taxon>
        <taxon>Metazoa</taxon>
        <taxon>Spiralia</taxon>
        <taxon>Lophotrochozoa</taxon>
        <taxon>Mollusca</taxon>
        <taxon>Gastropoda</taxon>
        <taxon>Patellogastropoda</taxon>
        <taxon>Patelloidea</taxon>
        <taxon>Patellidae</taxon>
        <taxon>Patella</taxon>
    </lineage>
</organism>
<evidence type="ECO:0000259" key="12">
    <source>
        <dbReference type="PROSITE" id="PS50103"/>
    </source>
</evidence>
<dbReference type="AlphaFoldDB" id="A0AAN8K8I6"/>
<keyword evidence="14" id="KW-1185">Reference proteome</keyword>
<dbReference type="Gene3D" id="3.40.50.11980">
    <property type="match status" value="1"/>
</dbReference>
<gene>
    <name evidence="13" type="ORF">SNE40_005608</name>
</gene>
<comment type="cofactor">
    <cofactor evidence="1">
        <name>Mg(2+)</name>
        <dbReference type="ChEBI" id="CHEBI:18420"/>
    </cofactor>
</comment>
<accession>A0AAN8K8I6</accession>
<protein>
    <recommendedName>
        <fullName evidence="12">C3H1-type domain-containing protein</fullName>
    </recommendedName>
</protein>
<keyword evidence="3" id="KW-0540">Nuclease</keyword>
<evidence type="ECO:0000256" key="5">
    <source>
        <dbReference type="ARBA" id="ARBA00022759"/>
    </source>
</evidence>
<dbReference type="PANTHER" id="PTHR12876:SF35">
    <property type="entry name" value="LD08718P-RELATED"/>
    <property type="match status" value="1"/>
</dbReference>
<dbReference type="GO" id="GO:0003729">
    <property type="term" value="F:mRNA binding"/>
    <property type="evidence" value="ECO:0007669"/>
    <property type="project" value="TreeGrafter"/>
</dbReference>
<feature type="compositionally biased region" description="Low complexity" evidence="11">
    <location>
        <begin position="927"/>
        <end position="940"/>
    </location>
</feature>
<dbReference type="InterPro" id="IPR040546">
    <property type="entry name" value="Rege-1_UBA-like"/>
</dbReference>
<dbReference type="EMBL" id="JAZGQO010000004">
    <property type="protein sequence ID" value="KAK6187628.1"/>
    <property type="molecule type" value="Genomic_DNA"/>
</dbReference>
<keyword evidence="7" id="KW-0378">Hydrolase</keyword>
<evidence type="ECO:0000256" key="11">
    <source>
        <dbReference type="SAM" id="MobiDB-lite"/>
    </source>
</evidence>
<feature type="compositionally biased region" description="Polar residues" evidence="11">
    <location>
        <begin position="821"/>
        <end position="835"/>
    </location>
</feature>
<dbReference type="InterPro" id="IPR021869">
    <property type="entry name" value="RNase_Zc3h12_NYN"/>
</dbReference>
<feature type="compositionally biased region" description="Basic and acidic residues" evidence="11">
    <location>
        <begin position="534"/>
        <end position="547"/>
    </location>
</feature>
<feature type="zinc finger region" description="C3H1-type" evidence="10">
    <location>
        <begin position="490"/>
        <end position="515"/>
    </location>
</feature>
<evidence type="ECO:0000256" key="2">
    <source>
        <dbReference type="ARBA" id="ARBA00010922"/>
    </source>
</evidence>
<evidence type="ECO:0000256" key="4">
    <source>
        <dbReference type="ARBA" id="ARBA00022723"/>
    </source>
</evidence>